<keyword evidence="3" id="KW-1185">Reference proteome</keyword>
<dbReference type="PANTHER" id="PTHR43179">
    <property type="entry name" value="RHAMNOSYLTRANSFERASE WBBL"/>
    <property type="match status" value="1"/>
</dbReference>
<reference evidence="2 3" key="1">
    <citation type="submission" date="2019-01" db="EMBL/GenBank/DDBJ databases">
        <title>Blautia sp. nov. KGMB01111 isolated human feces.</title>
        <authorList>
            <person name="Park J.-E."/>
            <person name="Kim J.-S."/>
            <person name="Park S.-H."/>
        </authorList>
    </citation>
    <scope>NUCLEOTIDE SEQUENCE [LARGE SCALE GENOMIC DNA]</scope>
    <source>
        <strain evidence="2 3">KGMB01111</strain>
    </source>
</reference>
<protein>
    <submittedName>
        <fullName evidence="2">Glycosyltransferase family 2 protein</fullName>
    </submittedName>
</protein>
<dbReference type="Pfam" id="PF00535">
    <property type="entry name" value="Glycos_transf_2"/>
    <property type="match status" value="2"/>
</dbReference>
<sequence length="816" mass="94887">MQREVFVVEKERFDLADDRIYHLQGTWPKEHTAAAELDGKPLEVNLKQQERISALERFQDLDLVDAVRIQMEIRFPEKLEQYKKLVVYAVQGGKKDVWFSIPVKQLIRRQGMPQYFIESSEVDRKLGICRVRGWAAYTEPLKVYLENSRGNRIPCEIQYLKRVDVQNQYPEAEVEEKCGFFFELHYQQLKEFYIVFEAGSVQVRRQIHLQPVQLAAEKMNEYCKKGSRYLKLHGPVALAEKVVGKVKNKNKAAVIYQKWLPKHLPSKAELERQRQERFSWEPTFSVVVPLYKTPEKYLRALVESLQAQTYGKWELCLSDGSGADSPIRELLKQLQKEEGRIRVIDHQEQLQISENTNAAIEAATGEFVVFADHDDELTAHALYECVKALNEKPETEVLYSDEDKMTMDGHKFFQPHFKPDYNVDLLCTVNYICHLFVAKKTLIDEVGMLRREFDGAQDYDFIFRCVEHAGAEKIHHVPKILYHWRCHEDSTSENPESKLYAFDAGQRAVQAHYDRIGVKVEVSKGEFLGLYRTKFLRDYDPLISIIIPNKDHIDDLKRCIDSIEEKSTYKNYEYIIVENNSEEKETFAYYQQLEAVNSKVHVVYYKGHFNYSAINNFGVQYAKGEYFLLLNNDTEIINEDCLEELLGYCTREDVGAVGARLYYEDDTIQHAGVVIGFGGIAGHCFVQQKRGFTGYCHRIICAQDYSAVTAACMMVKRKAFEEVGGLSEELQVAFNDIDFCMKLRQAGYLIVYNPYAELYHYESKSRGLEDTPEKVARFNQEIATFEKRWPEILKNGDPFYNPNLTLDSQDFSLKRL</sequence>
<dbReference type="Gene3D" id="3.90.550.10">
    <property type="entry name" value="Spore Coat Polysaccharide Biosynthesis Protein SpsA, Chain A"/>
    <property type="match status" value="2"/>
</dbReference>
<organism evidence="2 3">
    <name type="scientific">Blautia faecicola</name>
    <dbReference type="NCBI Taxonomy" id="2509240"/>
    <lineage>
        <taxon>Bacteria</taxon>
        <taxon>Bacillati</taxon>
        <taxon>Bacillota</taxon>
        <taxon>Clostridia</taxon>
        <taxon>Lachnospirales</taxon>
        <taxon>Lachnospiraceae</taxon>
        <taxon>Blautia</taxon>
    </lineage>
</organism>
<gene>
    <name evidence="2" type="ORF">ETP43_04315</name>
</gene>
<dbReference type="CDD" id="cd04184">
    <property type="entry name" value="GT2_RfbC_Mx_like"/>
    <property type="match status" value="1"/>
</dbReference>
<feature type="domain" description="Glycosyltransferase 2-like" evidence="1">
    <location>
        <begin position="544"/>
        <end position="722"/>
    </location>
</feature>
<evidence type="ECO:0000313" key="3">
    <source>
        <dbReference type="Proteomes" id="UP000290106"/>
    </source>
</evidence>
<dbReference type="CDD" id="cd04186">
    <property type="entry name" value="GT_2_like_c"/>
    <property type="match status" value="1"/>
</dbReference>
<dbReference type="InterPro" id="IPR001173">
    <property type="entry name" value="Glyco_trans_2-like"/>
</dbReference>
<proteinExistence type="predicted"/>
<name>A0A4Q1RFY4_9FIRM</name>
<comment type="caution">
    <text evidence="2">The sequence shown here is derived from an EMBL/GenBank/DDBJ whole genome shotgun (WGS) entry which is preliminary data.</text>
</comment>
<evidence type="ECO:0000259" key="1">
    <source>
        <dbReference type="Pfam" id="PF00535"/>
    </source>
</evidence>
<evidence type="ECO:0000313" key="2">
    <source>
        <dbReference type="EMBL" id="RXS74507.1"/>
    </source>
</evidence>
<dbReference type="AlphaFoldDB" id="A0A4Q1RFY4"/>
<dbReference type="OrthoDB" id="9179784at2"/>
<dbReference type="SUPFAM" id="SSF53448">
    <property type="entry name" value="Nucleotide-diphospho-sugar transferases"/>
    <property type="match status" value="2"/>
</dbReference>
<keyword evidence="2" id="KW-0808">Transferase</keyword>
<dbReference type="PANTHER" id="PTHR43179:SF7">
    <property type="entry name" value="RHAMNOSYLTRANSFERASE WBBL"/>
    <property type="match status" value="1"/>
</dbReference>
<dbReference type="GO" id="GO:0016757">
    <property type="term" value="F:glycosyltransferase activity"/>
    <property type="evidence" value="ECO:0007669"/>
    <property type="project" value="UniProtKB-KW"/>
</dbReference>
<dbReference type="EMBL" id="SDKC01000001">
    <property type="protein sequence ID" value="RXS74507.1"/>
    <property type="molecule type" value="Genomic_DNA"/>
</dbReference>
<dbReference type="RefSeq" id="WP_129257146.1">
    <property type="nucleotide sequence ID" value="NZ_SDKC01000001.1"/>
</dbReference>
<dbReference type="Proteomes" id="UP000290106">
    <property type="component" value="Unassembled WGS sequence"/>
</dbReference>
<dbReference type="InterPro" id="IPR029044">
    <property type="entry name" value="Nucleotide-diphossugar_trans"/>
</dbReference>
<accession>A0A4Q1RFY4</accession>
<feature type="domain" description="Glycosyltransferase 2-like" evidence="1">
    <location>
        <begin position="285"/>
        <end position="395"/>
    </location>
</feature>